<sequence>MYNLFSPTS</sequence>
<protein>
    <submittedName>
        <fullName evidence="1">Uncharacterized protein</fullName>
    </submittedName>
</protein>
<reference evidence="1" key="2">
    <citation type="journal article" date="2015" name="Fish Shellfish Immunol.">
        <title>Early steps in the European eel (Anguilla anguilla)-Vibrio vulnificus interaction in the gills: Role of the RtxA13 toxin.</title>
        <authorList>
            <person name="Callol A."/>
            <person name="Pajuelo D."/>
            <person name="Ebbesson L."/>
            <person name="Teles M."/>
            <person name="MacKenzie S."/>
            <person name="Amaro C."/>
        </authorList>
    </citation>
    <scope>NUCLEOTIDE SEQUENCE</scope>
</reference>
<organism evidence="1">
    <name type="scientific">Anguilla anguilla</name>
    <name type="common">European freshwater eel</name>
    <name type="synonym">Muraena anguilla</name>
    <dbReference type="NCBI Taxonomy" id="7936"/>
    <lineage>
        <taxon>Eukaryota</taxon>
        <taxon>Metazoa</taxon>
        <taxon>Chordata</taxon>
        <taxon>Craniata</taxon>
        <taxon>Vertebrata</taxon>
        <taxon>Euteleostomi</taxon>
        <taxon>Actinopterygii</taxon>
        <taxon>Neopterygii</taxon>
        <taxon>Teleostei</taxon>
        <taxon>Anguilliformes</taxon>
        <taxon>Anguillidae</taxon>
        <taxon>Anguilla</taxon>
    </lineage>
</organism>
<proteinExistence type="predicted"/>
<evidence type="ECO:0000313" key="1">
    <source>
        <dbReference type="EMBL" id="JAH84133.1"/>
    </source>
</evidence>
<reference evidence="1" key="1">
    <citation type="submission" date="2014-11" db="EMBL/GenBank/DDBJ databases">
        <authorList>
            <person name="Amaro Gonzalez C."/>
        </authorList>
    </citation>
    <scope>NUCLEOTIDE SEQUENCE</scope>
</reference>
<name>A0A0E9W3Q7_ANGAN</name>
<accession>A0A0E9W3Q7</accession>
<dbReference type="EMBL" id="GBXM01024444">
    <property type="protein sequence ID" value="JAH84133.1"/>
    <property type="molecule type" value="Transcribed_RNA"/>
</dbReference>